<evidence type="ECO:0000256" key="1">
    <source>
        <dbReference type="SAM" id="MobiDB-lite"/>
    </source>
</evidence>
<feature type="region of interest" description="Disordered" evidence="1">
    <location>
        <begin position="1"/>
        <end position="86"/>
    </location>
</feature>
<reference evidence="2 3" key="2">
    <citation type="journal article" date="2023" name="Mol. Biol. Evol.">
        <title>Genomics of Secondarily Temperate Adaptation in the Only Non-Antarctic Icefish.</title>
        <authorList>
            <person name="Rivera-Colon A.G."/>
            <person name="Rayamajhi N."/>
            <person name="Minhas B.F."/>
            <person name="Madrigal G."/>
            <person name="Bilyk K.T."/>
            <person name="Yoon V."/>
            <person name="Hune M."/>
            <person name="Gregory S."/>
            <person name="Cheng C.H.C."/>
            <person name="Catchen J.M."/>
        </authorList>
    </citation>
    <scope>NUCLEOTIDE SEQUENCE [LARGE SCALE GENOMIC DNA]</scope>
    <source>
        <strain evidence="2">JMC-PN-2008</strain>
    </source>
</reference>
<sequence length="86" mass="9560">MEMETDGAGRRDDGERGGGSSEQKEVKEQQVREGGREPLGAKGRLKKAVIGEKDRDGAWRRGTERENEGVIDRWRFSGASAASERR</sequence>
<dbReference type="Proteomes" id="UP001346869">
    <property type="component" value="Unassembled WGS sequence"/>
</dbReference>
<comment type="caution">
    <text evidence="2">The sequence shown here is derived from an EMBL/GenBank/DDBJ whole genome shotgun (WGS) entry which is preliminary data.</text>
</comment>
<feature type="compositionally biased region" description="Basic and acidic residues" evidence="1">
    <location>
        <begin position="7"/>
        <end position="36"/>
    </location>
</feature>
<proteinExistence type="predicted"/>
<organism evidence="2 3">
    <name type="scientific">Eleginops maclovinus</name>
    <name type="common">Patagonian blennie</name>
    <name type="synonym">Eleginus maclovinus</name>
    <dbReference type="NCBI Taxonomy" id="56733"/>
    <lineage>
        <taxon>Eukaryota</taxon>
        <taxon>Metazoa</taxon>
        <taxon>Chordata</taxon>
        <taxon>Craniata</taxon>
        <taxon>Vertebrata</taxon>
        <taxon>Euteleostomi</taxon>
        <taxon>Actinopterygii</taxon>
        <taxon>Neopterygii</taxon>
        <taxon>Teleostei</taxon>
        <taxon>Neoteleostei</taxon>
        <taxon>Acanthomorphata</taxon>
        <taxon>Eupercaria</taxon>
        <taxon>Perciformes</taxon>
        <taxon>Notothenioidei</taxon>
        <taxon>Eleginopidae</taxon>
        <taxon>Eleginops</taxon>
    </lineage>
</organism>
<dbReference type="AlphaFoldDB" id="A0AAN7XKX3"/>
<gene>
    <name evidence="2" type="ORF">PBY51_020028</name>
</gene>
<reference evidence="2 3" key="1">
    <citation type="journal article" date="2023" name="Genes (Basel)">
        <title>Chromosome-Level Genome Assembly and Circadian Gene Repertoire of the Patagonia Blennie Eleginops maclovinus-The Closest Ancestral Proxy of Antarctic Cryonotothenioids.</title>
        <authorList>
            <person name="Cheng C.C."/>
            <person name="Rivera-Colon A.G."/>
            <person name="Minhas B.F."/>
            <person name="Wilson L."/>
            <person name="Rayamajhi N."/>
            <person name="Vargas-Chacoff L."/>
            <person name="Catchen J.M."/>
        </authorList>
    </citation>
    <scope>NUCLEOTIDE SEQUENCE [LARGE SCALE GENOMIC DNA]</scope>
    <source>
        <strain evidence="2">JMC-PN-2008</strain>
    </source>
</reference>
<name>A0AAN7XKX3_ELEMC</name>
<evidence type="ECO:0000313" key="2">
    <source>
        <dbReference type="EMBL" id="KAK5865786.1"/>
    </source>
</evidence>
<dbReference type="EMBL" id="JAUZQC010000009">
    <property type="protein sequence ID" value="KAK5865786.1"/>
    <property type="molecule type" value="Genomic_DNA"/>
</dbReference>
<keyword evidence="3" id="KW-1185">Reference proteome</keyword>
<evidence type="ECO:0000313" key="3">
    <source>
        <dbReference type="Proteomes" id="UP001346869"/>
    </source>
</evidence>
<feature type="compositionally biased region" description="Basic and acidic residues" evidence="1">
    <location>
        <begin position="49"/>
        <end position="75"/>
    </location>
</feature>
<protein>
    <submittedName>
        <fullName evidence="2">Uncharacterized protein</fullName>
    </submittedName>
</protein>
<accession>A0AAN7XKX3</accession>